<gene>
    <name evidence="2" type="ORF">PUMCH_001496</name>
</gene>
<dbReference type="AlphaFoldDB" id="A0AAX4H6X9"/>
<evidence type="ECO:0000313" key="2">
    <source>
        <dbReference type="EMBL" id="WPK24229.1"/>
    </source>
</evidence>
<evidence type="ECO:0000313" key="3">
    <source>
        <dbReference type="Proteomes" id="UP001338582"/>
    </source>
</evidence>
<name>A0AAX4H6X9_9ASCO</name>
<protein>
    <submittedName>
        <fullName evidence="2">Uncharacterized protein</fullName>
    </submittedName>
</protein>
<dbReference type="EMBL" id="CP138895">
    <property type="protein sequence ID" value="WPK24229.1"/>
    <property type="molecule type" value="Genomic_DNA"/>
</dbReference>
<dbReference type="GeneID" id="88172561"/>
<organism evidence="2 3">
    <name type="scientific">Australozyma saopauloensis</name>
    <dbReference type="NCBI Taxonomy" id="291208"/>
    <lineage>
        <taxon>Eukaryota</taxon>
        <taxon>Fungi</taxon>
        <taxon>Dikarya</taxon>
        <taxon>Ascomycota</taxon>
        <taxon>Saccharomycotina</taxon>
        <taxon>Pichiomycetes</taxon>
        <taxon>Metschnikowiaceae</taxon>
        <taxon>Australozyma</taxon>
    </lineage>
</organism>
<evidence type="ECO:0000256" key="1">
    <source>
        <dbReference type="SAM" id="MobiDB-lite"/>
    </source>
</evidence>
<proteinExistence type="predicted"/>
<dbReference type="RefSeq" id="XP_062876612.1">
    <property type="nucleotide sequence ID" value="XM_063020542.1"/>
</dbReference>
<reference evidence="2 3" key="1">
    <citation type="submission" date="2023-10" db="EMBL/GenBank/DDBJ databases">
        <title>Draft Genome Sequence of Candida saopaulonensis from a very Premature Infant with Sepsis.</title>
        <authorList>
            <person name="Ning Y."/>
            <person name="Dai R."/>
            <person name="Xiao M."/>
            <person name="Xu Y."/>
            <person name="Yan Q."/>
            <person name="Zhang L."/>
        </authorList>
    </citation>
    <scope>NUCLEOTIDE SEQUENCE [LARGE SCALE GENOMIC DNA]</scope>
    <source>
        <strain evidence="2 3">19XY460</strain>
    </source>
</reference>
<keyword evidence="3" id="KW-1185">Reference proteome</keyword>
<dbReference type="KEGG" id="asau:88172561"/>
<dbReference type="Proteomes" id="UP001338582">
    <property type="component" value="Chromosome 2"/>
</dbReference>
<accession>A0AAX4H6X9</accession>
<sequence length="156" mass="17127">MTKYQRGEAMEGWNDCPLPMLSKGTAPRSRKRTLRTGMPGQANTLNSDLANESLESITPAPVQRTNNNTPEVNLREIESIYGLAGQEGGSIVANLIEILATLEEPHKAFLNEILTPIVAKEPATGLKGQIVKYMMMNSGASLWCMDLQRLIDTIQV</sequence>
<feature type="region of interest" description="Disordered" evidence="1">
    <location>
        <begin position="1"/>
        <end position="46"/>
    </location>
</feature>